<dbReference type="PANTHER" id="PTHR45589">
    <property type="entry name" value="WD REPEAT DOMAIN 62, ISOFORM G"/>
    <property type="match status" value="1"/>
</dbReference>
<dbReference type="GO" id="GO:0072686">
    <property type="term" value="C:mitotic spindle"/>
    <property type="evidence" value="ECO:0007669"/>
    <property type="project" value="TreeGrafter"/>
</dbReference>
<dbReference type="InterPro" id="IPR052779">
    <property type="entry name" value="WDR62"/>
</dbReference>
<feature type="compositionally biased region" description="Pro residues" evidence="2">
    <location>
        <begin position="1266"/>
        <end position="1276"/>
    </location>
</feature>
<gene>
    <name evidence="4" type="ORF">E2986_11024</name>
</gene>
<reference evidence="4" key="1">
    <citation type="submission" date="2019-11" db="EMBL/GenBank/DDBJ databases">
        <title>The nuclear and mitochondrial genomes of Frieseomelitta varia - a highly eusocial stingless bee (Meliponini) with a permanently sterile worker caste.</title>
        <authorList>
            <person name="Freitas F.C.P."/>
            <person name="Lourenco A.P."/>
            <person name="Nunes F.M.F."/>
            <person name="Paschoal A.R."/>
            <person name="Abreu F.C.P."/>
            <person name="Barbin F.O."/>
            <person name="Bataglia L."/>
            <person name="Cardoso-Junior C.A.M."/>
            <person name="Cervoni M.S."/>
            <person name="Silva S.R."/>
            <person name="Dalarmi F."/>
            <person name="Del Lama M.A."/>
            <person name="Depintor T.S."/>
            <person name="Ferreira K.M."/>
            <person name="Goria P.S."/>
            <person name="Jaskot M.C."/>
            <person name="Lago D.C."/>
            <person name="Luna-Lucena D."/>
            <person name="Moda L.M."/>
            <person name="Nascimento L."/>
            <person name="Pedrino M."/>
            <person name="Rabico F.O."/>
            <person name="Sanches F.C."/>
            <person name="Santos D.E."/>
            <person name="Santos C.G."/>
            <person name="Vieira J."/>
            <person name="Lopes T.F."/>
            <person name="Barchuk A.R."/>
            <person name="Hartfelder K."/>
            <person name="Simoes Z.L.P."/>
            <person name="Bitondi M.M.G."/>
            <person name="Pinheiro D.G."/>
        </authorList>
    </citation>
    <scope>NUCLEOTIDE SEQUENCE</scope>
    <source>
        <strain evidence="4">USP_RPSP 00005682</strain>
        <tissue evidence="4">Whole individual</tissue>
    </source>
</reference>
<feature type="compositionally biased region" description="Polar residues" evidence="2">
    <location>
        <begin position="2128"/>
        <end position="2141"/>
    </location>
</feature>
<feature type="compositionally biased region" description="Basic and acidic residues" evidence="2">
    <location>
        <begin position="1739"/>
        <end position="1759"/>
    </location>
</feature>
<dbReference type="SUPFAM" id="SSF50978">
    <property type="entry name" value="WD40 repeat-like"/>
    <property type="match status" value="1"/>
</dbReference>
<feature type="compositionally biased region" description="Polar residues" evidence="2">
    <location>
        <begin position="2260"/>
        <end position="2280"/>
    </location>
</feature>
<accession>A0A833RBD1</accession>
<feature type="compositionally biased region" description="Polar residues" evidence="2">
    <location>
        <begin position="2210"/>
        <end position="2227"/>
    </location>
</feature>
<dbReference type="Gene3D" id="2.130.10.10">
    <property type="entry name" value="YVTN repeat-like/Quinoprotein amine dehydrogenase"/>
    <property type="match status" value="4"/>
</dbReference>
<proteinExistence type="predicted"/>
<dbReference type="PANTHER" id="PTHR45589:SF1">
    <property type="entry name" value="WD REPEAT DOMAIN 62, ISOFORM G"/>
    <property type="match status" value="1"/>
</dbReference>
<feature type="compositionally biased region" description="Polar residues" evidence="2">
    <location>
        <begin position="1587"/>
        <end position="1612"/>
    </location>
</feature>
<comment type="caution">
    <text evidence="4">The sequence shown here is derived from an EMBL/GenBank/DDBJ whole genome shotgun (WGS) entry which is preliminary data.</text>
</comment>
<feature type="region of interest" description="Disordered" evidence="2">
    <location>
        <begin position="2084"/>
        <end position="2166"/>
    </location>
</feature>
<dbReference type="PROSITE" id="PS50082">
    <property type="entry name" value="WD_REPEATS_2"/>
    <property type="match status" value="2"/>
</dbReference>
<dbReference type="SUPFAM" id="SSF50998">
    <property type="entry name" value="Quinoprotein alcohol dehydrogenase-like"/>
    <property type="match status" value="1"/>
</dbReference>
<dbReference type="Pfam" id="PF24782">
    <property type="entry name" value="WD40_MABP1-WDR62_2nd"/>
    <property type="match status" value="1"/>
</dbReference>
<dbReference type="GO" id="GO:0007099">
    <property type="term" value="P:centriole replication"/>
    <property type="evidence" value="ECO:0007669"/>
    <property type="project" value="TreeGrafter"/>
</dbReference>
<evidence type="ECO:0000313" key="4">
    <source>
        <dbReference type="EMBL" id="KAF3425734.1"/>
    </source>
</evidence>
<dbReference type="InterPro" id="IPR036322">
    <property type="entry name" value="WD40_repeat_dom_sf"/>
</dbReference>
<feature type="domain" description="MABP1/WDR62 second WD40" evidence="3">
    <location>
        <begin position="425"/>
        <end position="775"/>
    </location>
</feature>
<feature type="region of interest" description="Disordered" evidence="2">
    <location>
        <begin position="904"/>
        <end position="938"/>
    </location>
</feature>
<feature type="compositionally biased region" description="Basic and acidic residues" evidence="2">
    <location>
        <begin position="1836"/>
        <end position="1849"/>
    </location>
</feature>
<feature type="region of interest" description="Disordered" evidence="2">
    <location>
        <begin position="1697"/>
        <end position="1767"/>
    </location>
</feature>
<dbReference type="InterPro" id="IPR015943">
    <property type="entry name" value="WD40/YVTN_repeat-like_dom_sf"/>
</dbReference>
<dbReference type="InterPro" id="IPR001680">
    <property type="entry name" value="WD40_rpt"/>
</dbReference>
<feature type="compositionally biased region" description="Basic and acidic residues" evidence="2">
    <location>
        <begin position="1009"/>
        <end position="1019"/>
    </location>
</feature>
<feature type="compositionally biased region" description="Polar residues" evidence="2">
    <location>
        <begin position="1247"/>
        <end position="1261"/>
    </location>
</feature>
<organism evidence="4 5">
    <name type="scientific">Frieseomelitta varia</name>
    <dbReference type="NCBI Taxonomy" id="561572"/>
    <lineage>
        <taxon>Eukaryota</taxon>
        <taxon>Metazoa</taxon>
        <taxon>Ecdysozoa</taxon>
        <taxon>Arthropoda</taxon>
        <taxon>Hexapoda</taxon>
        <taxon>Insecta</taxon>
        <taxon>Pterygota</taxon>
        <taxon>Neoptera</taxon>
        <taxon>Endopterygota</taxon>
        <taxon>Hymenoptera</taxon>
        <taxon>Apocrita</taxon>
        <taxon>Aculeata</taxon>
        <taxon>Apoidea</taxon>
        <taxon>Anthophila</taxon>
        <taxon>Apidae</taxon>
        <taxon>Frieseomelitta</taxon>
    </lineage>
</organism>
<feature type="region of interest" description="Disordered" evidence="2">
    <location>
        <begin position="1798"/>
        <end position="1849"/>
    </location>
</feature>
<evidence type="ECO:0000256" key="2">
    <source>
        <dbReference type="SAM" id="MobiDB-lite"/>
    </source>
</evidence>
<dbReference type="PROSITE" id="PS50294">
    <property type="entry name" value="WD_REPEATS_REGION"/>
    <property type="match status" value="1"/>
</dbReference>
<feature type="region of interest" description="Disordered" evidence="2">
    <location>
        <begin position="1215"/>
        <end position="1278"/>
    </location>
</feature>
<dbReference type="EMBL" id="WNWW01000364">
    <property type="protein sequence ID" value="KAF3425734.1"/>
    <property type="molecule type" value="Genomic_DNA"/>
</dbReference>
<feature type="repeat" description="WD" evidence="1">
    <location>
        <begin position="169"/>
        <end position="212"/>
    </location>
</feature>
<dbReference type="SMART" id="SM00320">
    <property type="entry name" value="WD40"/>
    <property type="match status" value="11"/>
</dbReference>
<name>A0A833RBD1_9HYME</name>
<feature type="region of interest" description="Disordered" evidence="2">
    <location>
        <begin position="1581"/>
        <end position="1612"/>
    </location>
</feature>
<dbReference type="InterPro" id="IPR056162">
    <property type="entry name" value="WD40_MABP1-WDR62_2nd"/>
</dbReference>
<feature type="region of interest" description="Disordered" evidence="2">
    <location>
        <begin position="1992"/>
        <end position="2011"/>
    </location>
</feature>
<feature type="repeat" description="WD" evidence="1">
    <location>
        <begin position="742"/>
        <end position="783"/>
    </location>
</feature>
<keyword evidence="1" id="KW-0853">WD repeat</keyword>
<dbReference type="CDD" id="cd00200">
    <property type="entry name" value="WD40"/>
    <property type="match status" value="1"/>
</dbReference>
<feature type="compositionally biased region" description="Polar residues" evidence="2">
    <location>
        <begin position="1727"/>
        <end position="1738"/>
    </location>
</feature>
<keyword evidence="5" id="KW-1185">Reference proteome</keyword>
<dbReference type="Proteomes" id="UP000655588">
    <property type="component" value="Unassembled WGS sequence"/>
</dbReference>
<feature type="compositionally biased region" description="Polar residues" evidence="2">
    <location>
        <begin position="2099"/>
        <end position="2118"/>
    </location>
</feature>
<feature type="compositionally biased region" description="Polar residues" evidence="2">
    <location>
        <begin position="1220"/>
        <end position="1235"/>
    </location>
</feature>
<feature type="region of interest" description="Disordered" evidence="2">
    <location>
        <begin position="506"/>
        <end position="528"/>
    </location>
</feature>
<sequence length="2452" mass="271390">MSLNAIEILQNNHELILQNNHERREDAIKIHSLIHNQLSAPIFNAMKYQKYLKQYVFVIGRKYVKKLKTKVVMKFHKFRTECTSEQKTFSTLFLRRSTTSKLINFCTVVLFNPRKNTQAHVLNACRKTVTSLALAGDGRFLATGECGHMPNVRVWDISDPYNAVQFAEFSGHKYGINCVAFSPSNKYVVSVGSQHDMIVNVWDWRNNVKVASNKVSSKVKAVCFAENGNYFVTVGNRHVKFWYLEYSRSAKYKEPVPLMGRSAILGEQRNNDFVDVACGRGEMADSTYAITKTGLLCEFNNRRLLDKWVELRTTSANCMAVGDKYIFIGCAEGIVRCFSPSTLQFITTLPRTHYLGVDVAQGLSISHMSQHPTNARYPDAIALAFDERNNKLTCVYNDHSIYVWDVRDIRRVGKSHSFLYHSACIWGVDMYPTGSDSMGSMPAGSFITCSSDDTIRVWNLEKDITPCDTLYKRNIYSNELLKVLYIDPELTYLKDVDLAAAGSTEKSDASYDGRNGVRSIRVSPDGKHLASGDRSGNIRIHDLSSLEELCLIEAHDAEVLCLEYSKFTRYSTEPPRLLASASRDRLIHVFSVDQGYNFLQTLDDHSSSITAVRFFNQSNQSNQIQMVSCGADKSIIFRQLQSTPGGMPQFARGHNAQGKTTLYDMEVDSGQKHVLTACQDRNIRVYNVTTGKHSKTFKGSVGEDGSLIKVVLDASGIYVATSCTDKTLCVYDYYSGECMATMLGHSELVTGLRFSPDCRNLVSASGDGCIFVWRVPRDMVVTMQARLAQQAMRAGKRPPQVNGTGIDIQLDNETFGSPPPEFLDPNANPTSPQNVGGVDYRFSVGQLPLWAKKQINTANADESGVLGSNARPLGVDLPKGRWAQRVQQGDGITVKSVYDSDEVIPFPPPRGAIDSDGGGGGAGSKDSSIDSGTETKCSSDYRRETMVIKREEDETVFQPCPDSYRELAEETKQVIGGNVTITRGSNVTELTRQSRSRHHTDDSSLGSFKFEDHESTEHDGDVEDYSEGENGTTGSEKSHHRLMYYPPPEDTVSNQFTVNAMDVEELRRSQRRQKKCRNGESGRTSELTASGSQDDSDSEGGASTPSAERNPLSMLSEASSEGFDQLAKQSHREKYLKNAFESLSGAEEPTNRNVKATSISSQFHGRLSGGGDNGSNKVRNNVAVVASATKQARGDLDVVKKREELQRRIEETRRKLQSVGYKSSLKTSQSISDLSSHIPEKHHRSSRLSTGNKSGQQTQYSKPINPCKPIPNPKPQLKPQQLANKISSVVGNALPKLDIPTERCLSKSPTTSCITDKTKPSLSRPLTLTLKKTEKYKLSLNKPNQSLPESPVCEELKLLKEQCRKNVSRFARFAQKRRSCSYFIGLDDNEEDMENIAKSFESLPAMNERNIESLNDPMDDGGDDGNGNFSDDSLEGDFKNPPRRCVSDYQINVHVDHQQGTQQRSFATYQASFPSKRILTGSQESILSDASVESFSKGSAEILDYSHYDNDRHSSASFFLSRRKMQAGRSHESILTDESDYQMFPLHENIDHRSTESVLTDDSDSLVKSAPLEMLFDSHYKRKRQNSETYSGNPNNAAMQSSNADENPDNDLTSCRAVFRSKSLQDTRISQARNEKNSYCSESNAQPATCIYYEFNFNDQSDGNVEMRIGTKSDTMSRSNSLKVPKEPQSMLILNDFVAHKPPKPKRNSARTQSMRNRARPAWNKYVDSSSNTPQSSRVKSDLDERAVRTTDAETKPDNGNESLHASKGRIEQLLQSSGYSLQPSEDKDLKNKFYSLQARRSSDKGPSSVYDAGGPIDNFAFDPSDPSIGQTKGYRASEDQTDSSRAERDQRCCFENQIPTKDTQQETYDSLEPNVTCHDLQAATGMQNASNLLTTNERIDNLDASVDLRITRAIEGTVKLLSKEFENLVRREQYFMKEKCLRMSHCQETGENVAKLEAERDGRGFCSLRRDIRFHSGGEDSDCADTSAMDKSMMESGSSTSASSCTNSPKRMWPPASRCHSHMKWTKTLPTINQVILPSKHLYAVGSSGGRISSKVFDSEEEGGGMRRACSLSDLSVSPPNRLLHGPIQVSGKVGKSANVSTRSGLGSVNSGNQSRHGSTKNHSSHMTRSSSVGVLNQSDSESDVGAGNNSRGWNSQAGSNRISGLMRPTISSQNKINHQAKSNSSSNSNFPSVLRRRGMQGAYSSVNLSQVGNQEDSSSEDTSSNGNGGKPALPPRPRSISIDHSAASLSLPGATVRRSGSTTIITNGRNGNSTIGQSATRMTATSRNQLDPSPQELPVKDTDRAIDVASAELGTDKTLVSTQLCNTIADELTRTADNVVQLYKRLTIDNEDDPSRASIDRDTMLRGLESSVNETMRTLRLVVSGGEGHEGSTNTENVTMNEATAKFQELLAGQDQGKVVNMMQQYSELLLNMMQQRMGGTQPGHTLVFK</sequence>
<dbReference type="InterPro" id="IPR011047">
    <property type="entry name" value="Quinoprotein_ADH-like_sf"/>
</dbReference>
<dbReference type="Pfam" id="PF00400">
    <property type="entry name" value="WD40"/>
    <property type="match status" value="2"/>
</dbReference>
<feature type="compositionally biased region" description="Polar residues" evidence="2">
    <location>
        <begin position="2149"/>
        <end position="2164"/>
    </location>
</feature>
<feature type="region of interest" description="Disordered" evidence="2">
    <location>
        <begin position="988"/>
        <end position="1176"/>
    </location>
</feature>
<evidence type="ECO:0000256" key="1">
    <source>
        <dbReference type="PROSITE-ProRule" id="PRU00221"/>
    </source>
</evidence>
<evidence type="ECO:0000259" key="3">
    <source>
        <dbReference type="Pfam" id="PF24782"/>
    </source>
</evidence>
<evidence type="ECO:0000313" key="5">
    <source>
        <dbReference type="Proteomes" id="UP000655588"/>
    </source>
</evidence>
<feature type="compositionally biased region" description="Polar residues" evidence="2">
    <location>
        <begin position="1151"/>
        <end position="1163"/>
    </location>
</feature>
<protein>
    <recommendedName>
        <fullName evidence="3">MABP1/WDR62 second WD40 domain-containing protein</fullName>
    </recommendedName>
</protein>
<feature type="region of interest" description="Disordered" evidence="2">
    <location>
        <begin position="2210"/>
        <end position="2280"/>
    </location>
</feature>
<feature type="compositionally biased region" description="Low complexity" evidence="2">
    <location>
        <begin position="1995"/>
        <end position="2009"/>
    </location>
</feature>